<sequence length="82" mass="8822">MSIDGFTPWPDELFLRYRAGTTPDAPRGGENVAAGEPEEHPLTHPAIAEVCVLALPEETLGEEVRTVVVLAPYAERAPGPRS</sequence>
<protein>
    <submittedName>
        <fullName evidence="2">Uncharacterized protein</fullName>
    </submittedName>
</protein>
<dbReference type="InterPro" id="IPR045851">
    <property type="entry name" value="AMP-bd_C_sf"/>
</dbReference>
<name>A0A918QIC1_9ACTN</name>
<feature type="region of interest" description="Disordered" evidence="1">
    <location>
        <begin position="18"/>
        <end position="41"/>
    </location>
</feature>
<evidence type="ECO:0000256" key="1">
    <source>
        <dbReference type="SAM" id="MobiDB-lite"/>
    </source>
</evidence>
<dbReference type="Gene3D" id="3.30.300.30">
    <property type="match status" value="1"/>
</dbReference>
<dbReference type="RefSeq" id="WP_190125093.1">
    <property type="nucleotide sequence ID" value="NZ_BMWG01000016.1"/>
</dbReference>
<reference evidence="2" key="1">
    <citation type="journal article" date="2014" name="Int. J. Syst. Evol. Microbiol.">
        <title>Complete genome sequence of Corynebacterium casei LMG S-19264T (=DSM 44701T), isolated from a smear-ripened cheese.</title>
        <authorList>
            <consortium name="US DOE Joint Genome Institute (JGI-PGF)"/>
            <person name="Walter F."/>
            <person name="Albersmeier A."/>
            <person name="Kalinowski J."/>
            <person name="Ruckert C."/>
        </authorList>
    </citation>
    <scope>NUCLEOTIDE SEQUENCE</scope>
    <source>
        <strain evidence="2">JCM 4988</strain>
    </source>
</reference>
<accession>A0A918QIC1</accession>
<evidence type="ECO:0000313" key="2">
    <source>
        <dbReference type="EMBL" id="GGZ46474.1"/>
    </source>
</evidence>
<organism evidence="2 3">
    <name type="scientific">Streptomyces inusitatus</name>
    <dbReference type="NCBI Taxonomy" id="68221"/>
    <lineage>
        <taxon>Bacteria</taxon>
        <taxon>Bacillati</taxon>
        <taxon>Actinomycetota</taxon>
        <taxon>Actinomycetes</taxon>
        <taxon>Kitasatosporales</taxon>
        <taxon>Streptomycetaceae</taxon>
        <taxon>Streptomyces</taxon>
    </lineage>
</organism>
<comment type="caution">
    <text evidence="2">The sequence shown here is derived from an EMBL/GenBank/DDBJ whole genome shotgun (WGS) entry which is preliminary data.</text>
</comment>
<proteinExistence type="predicted"/>
<dbReference type="Proteomes" id="UP000630936">
    <property type="component" value="Unassembled WGS sequence"/>
</dbReference>
<evidence type="ECO:0000313" key="3">
    <source>
        <dbReference type="Proteomes" id="UP000630936"/>
    </source>
</evidence>
<dbReference type="EMBL" id="BMWG01000016">
    <property type="protein sequence ID" value="GGZ46474.1"/>
    <property type="molecule type" value="Genomic_DNA"/>
</dbReference>
<keyword evidence="3" id="KW-1185">Reference proteome</keyword>
<dbReference type="SUPFAM" id="SSF56801">
    <property type="entry name" value="Acetyl-CoA synthetase-like"/>
    <property type="match status" value="1"/>
</dbReference>
<reference evidence="2" key="2">
    <citation type="submission" date="2020-09" db="EMBL/GenBank/DDBJ databases">
        <authorList>
            <person name="Sun Q."/>
            <person name="Ohkuma M."/>
        </authorList>
    </citation>
    <scope>NUCLEOTIDE SEQUENCE</scope>
    <source>
        <strain evidence="2">JCM 4988</strain>
    </source>
</reference>
<dbReference type="AlphaFoldDB" id="A0A918QIC1"/>
<gene>
    <name evidence="2" type="ORF">GCM10010387_46150</name>
</gene>